<feature type="signal peptide" evidence="1">
    <location>
        <begin position="1"/>
        <end position="28"/>
    </location>
</feature>
<proteinExistence type="predicted"/>
<evidence type="ECO:0000313" key="3">
    <source>
        <dbReference type="Proteomes" id="UP000298210"/>
    </source>
</evidence>
<keyword evidence="1" id="KW-0732">Signal</keyword>
<dbReference type="Pfam" id="PF13027">
    <property type="entry name" value="DUF3888"/>
    <property type="match status" value="1"/>
</dbReference>
<dbReference type="Proteomes" id="UP000298210">
    <property type="component" value="Unassembled WGS sequence"/>
</dbReference>
<dbReference type="AlphaFoldDB" id="A0A4Y7WLW1"/>
<feature type="chain" id="PRO_5021337980" evidence="1">
    <location>
        <begin position="29"/>
        <end position="119"/>
    </location>
</feature>
<name>A0A4Y7WLW1_9BACI</name>
<reference evidence="2 3" key="1">
    <citation type="submission" date="2019-03" db="EMBL/GenBank/DDBJ databases">
        <authorList>
            <person name="Liu G."/>
        </authorList>
    </citation>
    <scope>NUCLEOTIDE SEQUENCE [LARGE SCALE GENOMIC DNA]</scope>
    <source>
        <strain evidence="2 3">DSM 19099</strain>
    </source>
</reference>
<evidence type="ECO:0000256" key="1">
    <source>
        <dbReference type="SAM" id="SignalP"/>
    </source>
</evidence>
<protein>
    <submittedName>
        <fullName evidence="2">DUF3888 domain-containing protein</fullName>
    </submittedName>
</protein>
<accession>A0A4Y7WLW1</accession>
<organism evidence="2 3">
    <name type="scientific">Shouchella lehensis</name>
    <dbReference type="NCBI Taxonomy" id="300825"/>
    <lineage>
        <taxon>Bacteria</taxon>
        <taxon>Bacillati</taxon>
        <taxon>Bacillota</taxon>
        <taxon>Bacilli</taxon>
        <taxon>Bacillales</taxon>
        <taxon>Bacillaceae</taxon>
        <taxon>Shouchella</taxon>
    </lineage>
</organism>
<gene>
    <name evidence="2" type="ORF">E2L03_08735</name>
</gene>
<evidence type="ECO:0000313" key="2">
    <source>
        <dbReference type="EMBL" id="TES49543.1"/>
    </source>
</evidence>
<comment type="caution">
    <text evidence="2">The sequence shown here is derived from an EMBL/GenBank/DDBJ whole genome shotgun (WGS) entry which is preliminary data.</text>
</comment>
<sequence>MRRKKFMLTLTALFTLILLLANINVAGAEQSNETKVILTLLYPATSKALNEIYPDREFDLWNAKIKSIKQNDHQDYDYTAVVEYNTYTGPHNPPEDNVLIEYSISLNGVKIDNIKKTDN</sequence>
<dbReference type="InterPro" id="IPR024984">
    <property type="entry name" value="DUF3888"/>
</dbReference>
<dbReference type="EMBL" id="SNUX01000002">
    <property type="protein sequence ID" value="TES49543.1"/>
    <property type="molecule type" value="Genomic_DNA"/>
</dbReference>
<dbReference type="RefSeq" id="WP_134258970.1">
    <property type="nucleotide sequence ID" value="NZ_LDIM01000006.1"/>
</dbReference>